<feature type="compositionally biased region" description="Low complexity" evidence="1">
    <location>
        <begin position="112"/>
        <end position="125"/>
    </location>
</feature>
<dbReference type="RefSeq" id="XP_029220144.1">
    <property type="nucleotide sequence ID" value="XM_029362778.1"/>
</dbReference>
<evidence type="ECO:0000313" key="2">
    <source>
        <dbReference type="EMBL" id="PFH36135.1"/>
    </source>
</evidence>
<feature type="compositionally biased region" description="Polar residues" evidence="1">
    <location>
        <begin position="1305"/>
        <end position="1315"/>
    </location>
</feature>
<comment type="caution">
    <text evidence="2">The sequence shown here is derived from an EMBL/GenBank/DDBJ whole genome shotgun (WGS) entry which is preliminary data.</text>
</comment>
<feature type="region of interest" description="Disordered" evidence="1">
    <location>
        <begin position="1305"/>
        <end position="1329"/>
    </location>
</feature>
<proteinExistence type="predicted"/>
<dbReference type="STRING" id="94643.A0A2A9MDQ8"/>
<dbReference type="GeneID" id="40309257"/>
<sequence>MRLVEARARLERPTSSAGSSHIVHYRLETSIKALFAMMPRPVPARQGSPGWTFLAKRFSASCPSPARPGSPEGLAENRGSPSTPPGADASCASRAPNRNRLRVRPPTQSDGPPSASPRSVPASPRGWGDAAACSWKNATGFFAASVSTAASISLHSQQRGASRLESRRLFGFLCTKKVEKHLKLHVHPNNMGPSDISNLVRLAAAKKVNDGALWSAIKRRVEFLKPVLSPKAIALIANGFARAQKRDFDLFLGLAEQSVQRLEDFETHDAALFLNALARLELQYSQLLDLFARHLQEKDSRLVYEEQHLALIINAYAKLCPPGSFPALFVTLGRRAQRQAAEFTPQGLANVVNGYYRLGHRDDALMAALAPEVLRQAGRLEAQHVANILQGFAWHRGLLGTGSTTSAARRQMSPHDEVLSTLAQLIPRLQQRLGPVEVAACASALASAAIEDRAAVKALSNVITELCDSFRPDQLALALYSLSKVKHVPPDYLQRLTPAITRRLNQFDDQSLVMLLQACSRARLPDRSLFESLSKRLEPQFIKQLPLQAVVMTLYALASVGLRSPVTEALLDRFVDSACPTEDSSNSMRAWREAASNTLPRCGLSNSADAHVSVSAGHLRVDGDLAHSAPQSATHRSTGDRSPERAEAGENQSTGEGSADIAPSVSDGLSTRGSAAWPAPPSLSGDSASESARERPASVVPTSSLPIAYAGSVMMSLLKLNAGDRADILRLVADVVAGAPVGSLTPQQLTNVAHCFAHFASPAAPDGARVASLGKADGVKTPFLPAPLCLDVLVAHALSQLAQFSPQLLGSLSLSLTTLSRQLPAVKDATEKWFDAVERERLPLALDRSSPHVVTSFFAASATLRRPPPPETLGPLVGKITLFLHKLNTASFLQILASTAALLDAVVAADLRCRQDGFLAASHGLLSSPHAGASLAPPQMLQVQQAFLTDLLTALQEQLLNRVASIDTAALFATAQILAALPPRALRHFAGRSATPGLGLAGAAGTSAPSSSTSPYVSVSGGAVAEDSPGCPSWPFSSVSLRMFQPFDLLTPQSLNFLQARAVPFPSPCQEAETMLDYWRQRVREASPRDAVASLSVEGGGAGVSPAHKGAPAGNMLVREATGNCLRRPAKSDDAGRGEQMAQSTSSLHRFSRAADFLVNEQKFWQLAAEDERARTPGRASLGRGHEEALDLTPRDLVGRLLRYSATKKRLAVRSAQEREGAGAPSAAADAASLTLPGAAGVEAALGFVSTVLANIVSTIRRYGALFHPLLLAAATRAAGEANVQDPMFYSMAVSRISSMGSADYTASPTPATADSSVEGSRGSSGSATDPPALPALALVDFFEGLADASYKLAGESAGLRALLAASLDRIASSPSLSARVLSSLRRLDVLEETVLLRILGCQTLLLQRRLAQLRASLLDLPFRPSSSSSPPPEASCLTLEPFLKVFSAPVFTPAAARHLARLEPASVRMRRGHPLRRDRGDSASRNVSKIEGGGDASDNAGGRDGAASTLAALRGNDSAAVAPADAYISSVDFLAALLSWVHLACEDGAVDVIQDVQGSPGIMSGCVRPPTRPSSGELAVEDSSFSVCQRARRTGSEASSPPLLGQAASAFEGTSASGALPHSVRIVLSASPLVDTMQALAALPAAAVSPLHFHGAASCGELLLRASYFTWPASSGAAEGSPPSHLSTLATGLRALGQLAALPAVQTHVLQPSGAGAAPLASHRKEFMGDKASPAAVRVSHCRSDIACLVRAALKCPKDEVAEAEARAANVQFAKSLRPQLNLLEYLCASRAFPRASDQRTASSSDDARVQPPLHPKTVDEGVSGVTQTPNASRVEDSAPSCGKFCIDEEAWNTLEHNGIIRLRGAGDKLLMKIEELMQTSNRAKRVPKLSDSISVAFWCCMRLLSFSNLDSRRWHKVPSMQGELPAGRETELASAEAEERCRVVLTRTLLALGAVVDKGRAGTRMQYLGADERERVLLMIRGEDRKLLTIVHSFLRLDEAHLYADLPPHVRSILEAISTSGARQ</sequence>
<dbReference type="InterPro" id="IPR050870">
    <property type="entry name" value="FAST_kinase"/>
</dbReference>
<dbReference type="GO" id="GO:0035770">
    <property type="term" value="C:ribonucleoprotein granule"/>
    <property type="evidence" value="ECO:0007669"/>
    <property type="project" value="TreeGrafter"/>
</dbReference>
<feature type="compositionally biased region" description="Low complexity" evidence="1">
    <location>
        <begin position="1316"/>
        <end position="1327"/>
    </location>
</feature>
<reference evidence="2 3" key="1">
    <citation type="submission" date="2017-09" db="EMBL/GenBank/DDBJ databases">
        <title>Genome sequencing of Besnoitia besnoiti strain Bb-Ger1.</title>
        <authorList>
            <person name="Schares G."/>
            <person name="Venepally P."/>
            <person name="Lorenzi H.A."/>
        </authorList>
    </citation>
    <scope>NUCLEOTIDE SEQUENCE [LARGE SCALE GENOMIC DNA]</scope>
    <source>
        <strain evidence="2 3">Bb-Ger1</strain>
    </source>
</reference>
<evidence type="ECO:0000256" key="1">
    <source>
        <dbReference type="SAM" id="MobiDB-lite"/>
    </source>
</evidence>
<organism evidence="2 3">
    <name type="scientific">Besnoitia besnoiti</name>
    <name type="common">Apicomplexan protozoan</name>
    <dbReference type="NCBI Taxonomy" id="94643"/>
    <lineage>
        <taxon>Eukaryota</taxon>
        <taxon>Sar</taxon>
        <taxon>Alveolata</taxon>
        <taxon>Apicomplexa</taxon>
        <taxon>Conoidasida</taxon>
        <taxon>Coccidia</taxon>
        <taxon>Eucoccidiorida</taxon>
        <taxon>Eimeriorina</taxon>
        <taxon>Sarcocystidae</taxon>
        <taxon>Besnoitia</taxon>
    </lineage>
</organism>
<dbReference type="GO" id="GO:0003723">
    <property type="term" value="F:RNA binding"/>
    <property type="evidence" value="ECO:0007669"/>
    <property type="project" value="TreeGrafter"/>
</dbReference>
<feature type="region of interest" description="Disordered" evidence="1">
    <location>
        <begin position="1000"/>
        <end position="1028"/>
    </location>
</feature>
<accession>A0A2A9MDQ8</accession>
<dbReference type="KEGG" id="bbes:BESB_043270"/>
<dbReference type="OrthoDB" id="385235at2759"/>
<gene>
    <name evidence="2" type="ORF">BESB_043270</name>
</gene>
<dbReference type="PANTHER" id="PTHR21228">
    <property type="entry name" value="FAST LEU-RICH DOMAIN-CONTAINING"/>
    <property type="match status" value="1"/>
</dbReference>
<name>A0A2A9MDQ8_BESBE</name>
<feature type="compositionally biased region" description="Low complexity" evidence="1">
    <location>
        <begin position="1000"/>
        <end position="1022"/>
    </location>
</feature>
<dbReference type="GO" id="GO:0044528">
    <property type="term" value="P:regulation of mitochondrial mRNA stability"/>
    <property type="evidence" value="ECO:0007669"/>
    <property type="project" value="TreeGrafter"/>
</dbReference>
<dbReference type="VEuPathDB" id="ToxoDB:BESB_043270"/>
<feature type="region of interest" description="Disordered" evidence="1">
    <location>
        <begin position="1127"/>
        <end position="1146"/>
    </location>
</feature>
<feature type="region of interest" description="Disordered" evidence="1">
    <location>
        <begin position="624"/>
        <end position="700"/>
    </location>
</feature>
<dbReference type="Proteomes" id="UP000224006">
    <property type="component" value="Chromosome III"/>
</dbReference>
<protein>
    <recommendedName>
        <fullName evidence="4">RAP domain-containing protein</fullName>
    </recommendedName>
</protein>
<keyword evidence="3" id="KW-1185">Reference proteome</keyword>
<evidence type="ECO:0000313" key="3">
    <source>
        <dbReference type="Proteomes" id="UP000224006"/>
    </source>
</evidence>
<feature type="region of interest" description="Disordered" evidence="1">
    <location>
        <begin position="1799"/>
        <end position="1837"/>
    </location>
</feature>
<dbReference type="GO" id="GO:0000963">
    <property type="term" value="P:mitochondrial RNA processing"/>
    <property type="evidence" value="ECO:0007669"/>
    <property type="project" value="TreeGrafter"/>
</dbReference>
<feature type="region of interest" description="Disordered" evidence="1">
    <location>
        <begin position="62"/>
        <end position="127"/>
    </location>
</feature>
<dbReference type="PANTHER" id="PTHR21228:SF40">
    <property type="entry name" value="LD45607P"/>
    <property type="match status" value="1"/>
</dbReference>
<dbReference type="GO" id="GO:0005759">
    <property type="term" value="C:mitochondrial matrix"/>
    <property type="evidence" value="ECO:0007669"/>
    <property type="project" value="TreeGrafter"/>
</dbReference>
<evidence type="ECO:0008006" key="4">
    <source>
        <dbReference type="Google" id="ProtNLM"/>
    </source>
</evidence>
<feature type="region of interest" description="Disordered" evidence="1">
    <location>
        <begin position="1471"/>
        <end position="1503"/>
    </location>
</feature>
<feature type="compositionally biased region" description="Basic and acidic residues" evidence="1">
    <location>
        <begin position="637"/>
        <end position="648"/>
    </location>
</feature>
<dbReference type="EMBL" id="NWUJ01000003">
    <property type="protein sequence ID" value="PFH36135.1"/>
    <property type="molecule type" value="Genomic_DNA"/>
</dbReference>